<evidence type="ECO:0000313" key="1">
    <source>
        <dbReference type="EMBL" id="RNA19840.1"/>
    </source>
</evidence>
<proteinExistence type="predicted"/>
<protein>
    <submittedName>
        <fullName evidence="1">Uncharacterized protein</fullName>
    </submittedName>
</protein>
<dbReference type="Proteomes" id="UP000276133">
    <property type="component" value="Unassembled WGS sequence"/>
</dbReference>
<organism evidence="1 2">
    <name type="scientific">Brachionus plicatilis</name>
    <name type="common">Marine rotifer</name>
    <name type="synonym">Brachionus muelleri</name>
    <dbReference type="NCBI Taxonomy" id="10195"/>
    <lineage>
        <taxon>Eukaryota</taxon>
        <taxon>Metazoa</taxon>
        <taxon>Spiralia</taxon>
        <taxon>Gnathifera</taxon>
        <taxon>Rotifera</taxon>
        <taxon>Eurotatoria</taxon>
        <taxon>Monogononta</taxon>
        <taxon>Pseudotrocha</taxon>
        <taxon>Ploima</taxon>
        <taxon>Brachionidae</taxon>
        <taxon>Brachionus</taxon>
    </lineage>
</organism>
<dbReference type="EMBL" id="REGN01003970">
    <property type="protein sequence ID" value="RNA19840.1"/>
    <property type="molecule type" value="Genomic_DNA"/>
</dbReference>
<reference evidence="1 2" key="1">
    <citation type="journal article" date="2018" name="Sci. Rep.">
        <title>Genomic signatures of local adaptation to the degree of environmental predictability in rotifers.</title>
        <authorList>
            <person name="Franch-Gras L."/>
            <person name="Hahn C."/>
            <person name="Garcia-Roger E.M."/>
            <person name="Carmona M.J."/>
            <person name="Serra M."/>
            <person name="Gomez A."/>
        </authorList>
    </citation>
    <scope>NUCLEOTIDE SEQUENCE [LARGE SCALE GENOMIC DNA]</scope>
    <source>
        <strain evidence="1">HYR1</strain>
    </source>
</reference>
<keyword evidence="2" id="KW-1185">Reference proteome</keyword>
<dbReference type="AlphaFoldDB" id="A0A3M7R8J0"/>
<dbReference type="OrthoDB" id="10586256at2759"/>
<evidence type="ECO:0000313" key="2">
    <source>
        <dbReference type="Proteomes" id="UP000276133"/>
    </source>
</evidence>
<sequence>MKLARNFSYQIKPCTVVVERIEIKKFLKNRCKNYSSESRIINSNIKRNKKFQLKDLSLKFKSYICDNINVKKTDESQNTVHVQLDKVNENNIDKRVKLSSTAKAILKNKHKMKSCSINLSRI</sequence>
<accession>A0A3M7R8J0</accession>
<name>A0A3M7R8J0_BRAPC</name>
<comment type="caution">
    <text evidence="1">The sequence shown here is derived from an EMBL/GenBank/DDBJ whole genome shotgun (WGS) entry which is preliminary data.</text>
</comment>
<gene>
    <name evidence="1" type="ORF">BpHYR1_034991</name>
</gene>